<dbReference type="Proteomes" id="UP000198211">
    <property type="component" value="Unassembled WGS sequence"/>
</dbReference>
<feature type="compositionally biased region" description="Basic residues" evidence="1">
    <location>
        <begin position="55"/>
        <end position="67"/>
    </location>
</feature>
<organism evidence="2 3">
    <name type="scientific">Phytophthora megakarya</name>
    <dbReference type="NCBI Taxonomy" id="4795"/>
    <lineage>
        <taxon>Eukaryota</taxon>
        <taxon>Sar</taxon>
        <taxon>Stramenopiles</taxon>
        <taxon>Oomycota</taxon>
        <taxon>Peronosporomycetes</taxon>
        <taxon>Peronosporales</taxon>
        <taxon>Peronosporaceae</taxon>
        <taxon>Phytophthora</taxon>
    </lineage>
</organism>
<evidence type="ECO:0000313" key="3">
    <source>
        <dbReference type="Proteomes" id="UP000198211"/>
    </source>
</evidence>
<gene>
    <name evidence="2" type="ORF">PHMEG_00037512</name>
</gene>
<proteinExistence type="predicted"/>
<protein>
    <submittedName>
        <fullName evidence="2">Uncharacterized protein</fullName>
    </submittedName>
</protein>
<feature type="non-terminal residue" evidence="2">
    <location>
        <position position="1"/>
    </location>
</feature>
<comment type="caution">
    <text evidence="2">The sequence shown here is derived from an EMBL/GenBank/DDBJ whole genome shotgun (WGS) entry which is preliminary data.</text>
</comment>
<feature type="region of interest" description="Disordered" evidence="1">
    <location>
        <begin position="181"/>
        <end position="201"/>
    </location>
</feature>
<keyword evidence="3" id="KW-1185">Reference proteome</keyword>
<sequence>MVRVPGSSPPRPPPKAVLGAPADGDIGRDPPVQARTAQAERTSSINTPSASRDAAKRKKSKSARKQLRAPDSDTENRGEQQWTNEDLAQTFYKKDLFSLLLDDPVMTILSPTLEPVETPRQLEAATQLLRMRKDTGITPGAFNASDRFDLETSVIQRLVRILYEKLEPLVGSVTQPETVKLTPTRNTEYQTGSSQYASATS</sequence>
<evidence type="ECO:0000256" key="1">
    <source>
        <dbReference type="SAM" id="MobiDB-lite"/>
    </source>
</evidence>
<dbReference type="AlphaFoldDB" id="A0A225UJM7"/>
<name>A0A225UJM7_9STRA</name>
<reference evidence="3" key="1">
    <citation type="submission" date="2017-03" db="EMBL/GenBank/DDBJ databases">
        <title>Phytopthora megakarya and P. palmivora, two closely related causual agents of cacao black pod achieved similar genome size and gene model numbers by different mechanisms.</title>
        <authorList>
            <person name="Ali S."/>
            <person name="Shao J."/>
            <person name="Larry D.J."/>
            <person name="Kronmiller B."/>
            <person name="Shen D."/>
            <person name="Strem M.D."/>
            <person name="Melnick R.L."/>
            <person name="Guiltinan M.J."/>
            <person name="Tyler B.M."/>
            <person name="Meinhardt L.W."/>
            <person name="Bailey B.A."/>
        </authorList>
    </citation>
    <scope>NUCLEOTIDE SEQUENCE [LARGE SCALE GENOMIC DNA]</scope>
    <source>
        <strain evidence="3">zdho120</strain>
    </source>
</reference>
<evidence type="ECO:0000313" key="2">
    <source>
        <dbReference type="EMBL" id="OWY93183.1"/>
    </source>
</evidence>
<feature type="compositionally biased region" description="Basic and acidic residues" evidence="1">
    <location>
        <begin position="68"/>
        <end position="78"/>
    </location>
</feature>
<feature type="region of interest" description="Disordered" evidence="1">
    <location>
        <begin position="1"/>
        <end position="82"/>
    </location>
</feature>
<dbReference type="EMBL" id="NBNE01016552">
    <property type="protein sequence ID" value="OWY93183.1"/>
    <property type="molecule type" value="Genomic_DNA"/>
</dbReference>
<accession>A0A225UJM7</accession>
<feature type="compositionally biased region" description="Polar residues" evidence="1">
    <location>
        <begin position="35"/>
        <end position="48"/>
    </location>
</feature>